<evidence type="ECO:0000313" key="1">
    <source>
        <dbReference type="EMBL" id="CAE6860299.1"/>
    </source>
</evidence>
<gene>
    <name evidence="1" type="ORF">R69658_07583</name>
</gene>
<accession>A0ABM8T6E2</accession>
<name>A0ABM8T6E2_9BURK</name>
<dbReference type="EMBL" id="CAJNAU010000159">
    <property type="protein sequence ID" value="CAE6860299.1"/>
    <property type="molecule type" value="Genomic_DNA"/>
</dbReference>
<dbReference type="Gene3D" id="3.10.450.40">
    <property type="match status" value="1"/>
</dbReference>
<sequence>MAKSVMLNNGRQWRTQHDALEHFKQMLARYRNGERVADPSDHADLCALISRYDEFVPAGEDTKAGQGVSHFSRESNASAGWTTDGFHVHRLDSTSIDFSYIEAVKCASEPVSKT</sequence>
<keyword evidence="2" id="KW-1185">Reference proteome</keyword>
<proteinExistence type="predicted"/>
<dbReference type="Proteomes" id="UP000674425">
    <property type="component" value="Unassembled WGS sequence"/>
</dbReference>
<dbReference type="Pfam" id="PF11523">
    <property type="entry name" value="DUF3223"/>
    <property type="match status" value="1"/>
</dbReference>
<comment type="caution">
    <text evidence="1">The sequence shown here is derived from an EMBL/GenBank/DDBJ whole genome shotgun (WGS) entry which is preliminary data.</text>
</comment>
<evidence type="ECO:0000313" key="2">
    <source>
        <dbReference type="Proteomes" id="UP000674425"/>
    </source>
</evidence>
<dbReference type="RefSeq" id="WP_200622561.1">
    <property type="nucleotide sequence ID" value="NZ_CAJNAU010000159.1"/>
</dbReference>
<reference evidence="1 2" key="1">
    <citation type="submission" date="2021-02" db="EMBL/GenBank/DDBJ databases">
        <authorList>
            <person name="Vanwijnsberghe S."/>
        </authorList>
    </citation>
    <scope>NUCLEOTIDE SEQUENCE [LARGE SCALE GENOMIC DNA]</scope>
    <source>
        <strain evidence="1 2">R-69658</strain>
    </source>
</reference>
<organism evidence="1 2">
    <name type="scientific">Paraburkholderia aspalathi</name>
    <dbReference type="NCBI Taxonomy" id="1324617"/>
    <lineage>
        <taxon>Bacteria</taxon>
        <taxon>Pseudomonadati</taxon>
        <taxon>Pseudomonadota</taxon>
        <taxon>Betaproteobacteria</taxon>
        <taxon>Burkholderiales</taxon>
        <taxon>Burkholderiaceae</taxon>
        <taxon>Paraburkholderia</taxon>
    </lineage>
</organism>
<protein>
    <submittedName>
        <fullName evidence="1">Uncharacterized protein</fullName>
    </submittedName>
</protein>